<gene>
    <name evidence="3" type="ORF">J0A69_11745</name>
</gene>
<dbReference type="Pfam" id="PF04235">
    <property type="entry name" value="DUF418"/>
    <property type="match status" value="1"/>
</dbReference>
<dbReference type="EMBL" id="JAFKCU010000002">
    <property type="protein sequence ID" value="MBN7816109.1"/>
    <property type="molecule type" value="Genomic_DNA"/>
</dbReference>
<evidence type="ECO:0000313" key="3">
    <source>
        <dbReference type="EMBL" id="MBN7816109.1"/>
    </source>
</evidence>
<keyword evidence="4" id="KW-1185">Reference proteome</keyword>
<feature type="domain" description="DUF418" evidence="2">
    <location>
        <begin position="2"/>
        <end position="107"/>
    </location>
</feature>
<feature type="transmembrane region" description="Helical" evidence="1">
    <location>
        <begin position="6"/>
        <end position="22"/>
    </location>
</feature>
<dbReference type="InterPro" id="IPR007349">
    <property type="entry name" value="DUF418"/>
</dbReference>
<evidence type="ECO:0000256" key="1">
    <source>
        <dbReference type="SAM" id="Phobius"/>
    </source>
</evidence>
<dbReference type="Proteomes" id="UP000664480">
    <property type="component" value="Unassembled WGS sequence"/>
</dbReference>
<evidence type="ECO:0000259" key="2">
    <source>
        <dbReference type="Pfam" id="PF04235"/>
    </source>
</evidence>
<protein>
    <submittedName>
        <fullName evidence="3">DUF418 domain-containing protein</fullName>
    </submittedName>
</protein>
<comment type="caution">
    <text evidence="3">The sequence shown here is derived from an EMBL/GenBank/DDBJ whole genome shotgun (WGS) entry which is preliminary data.</text>
</comment>
<name>A0ABS3CG73_9BACT</name>
<proteinExistence type="predicted"/>
<keyword evidence="1" id="KW-0472">Membrane</keyword>
<reference evidence="3 4" key="1">
    <citation type="submission" date="2021-03" db="EMBL/GenBank/DDBJ databases">
        <title>novel species isolated from a fishpond in China.</title>
        <authorList>
            <person name="Lu H."/>
            <person name="Cai Z."/>
        </authorList>
    </citation>
    <scope>NUCLEOTIDE SEQUENCE [LARGE SCALE GENOMIC DNA]</scope>
    <source>
        <strain evidence="3 4">YJ13C</strain>
    </source>
</reference>
<feature type="transmembrane region" description="Helical" evidence="1">
    <location>
        <begin position="68"/>
        <end position="84"/>
    </location>
</feature>
<sequence>MYLSDLAFGLFYLWLLAYLYYFTSWKKLIKPFKYPGKMALTNYILQSVIGLFLFSSIGLGWYEKLSPVQTFLLAIGVFIFQWFYSKLWLSYFQYGPLEWLWRCFTYQKFFPIKKNQIEGK</sequence>
<keyword evidence="1" id="KW-0812">Transmembrane</keyword>
<dbReference type="PANTHER" id="PTHR30590">
    <property type="entry name" value="INNER MEMBRANE PROTEIN"/>
    <property type="match status" value="1"/>
</dbReference>
<keyword evidence="1" id="KW-1133">Transmembrane helix</keyword>
<feature type="transmembrane region" description="Helical" evidence="1">
    <location>
        <begin position="43"/>
        <end position="62"/>
    </location>
</feature>
<organism evidence="3 4">
    <name type="scientific">Algoriphagus pacificus</name>
    <dbReference type="NCBI Taxonomy" id="2811234"/>
    <lineage>
        <taxon>Bacteria</taxon>
        <taxon>Pseudomonadati</taxon>
        <taxon>Bacteroidota</taxon>
        <taxon>Cytophagia</taxon>
        <taxon>Cytophagales</taxon>
        <taxon>Cyclobacteriaceae</taxon>
        <taxon>Algoriphagus</taxon>
    </lineage>
</organism>
<dbReference type="InterPro" id="IPR052529">
    <property type="entry name" value="Bact_Transport_Assoc"/>
</dbReference>
<evidence type="ECO:0000313" key="4">
    <source>
        <dbReference type="Proteomes" id="UP000664480"/>
    </source>
</evidence>
<accession>A0ABS3CG73</accession>
<dbReference type="PANTHER" id="PTHR30590:SF3">
    <property type="entry name" value="HYPOTHETICAL MEMBRANE SPANNING PROTEIN"/>
    <property type="match status" value="1"/>
</dbReference>